<keyword evidence="2" id="KW-1185">Reference proteome</keyword>
<evidence type="ECO:0000313" key="1">
    <source>
        <dbReference type="EMBL" id="EZH72100.1"/>
    </source>
</evidence>
<name>A0A023BPW2_9FLAO</name>
<dbReference type="AlphaFoldDB" id="A0A023BPW2"/>
<dbReference type="eggNOG" id="COG0457">
    <property type="taxonomic scope" value="Bacteria"/>
</dbReference>
<protein>
    <recommendedName>
        <fullName evidence="3">Lipoprotein</fullName>
    </recommendedName>
</protein>
<dbReference type="OrthoDB" id="1489643at2"/>
<comment type="caution">
    <text evidence="1">The sequence shown here is derived from an EMBL/GenBank/DDBJ whole genome shotgun (WGS) entry which is preliminary data.</text>
</comment>
<sequence length="395" mass="46191">MKKLLLLLLTTTIIFSCSSVKKTEKALNTGNYDQAINIALNKLRTNKEKKGKQPIILMLEQAYAKALDRDNDAIAYLEKEGNPANLERIYNTYLSLKNRQERIKPLLPLYLVEEGRNANFILHNYDQKIINTKEKLSQYLFNNAKALLTSAKRKSDFRAVYEDLNYLDKITPNYKNTREMIDEAHQKGTDFVKVTMKNRTNVIIPKRLESDLLNFGTYGLNDLWTVYHSQPQKSIPYDYAMEVELREINISPEQVKERQLQKEKLIKDGWEYLLDENDEIVIDDKGEKVKVDRMVKVHCEYYEFTQFKATNVVGNVQYRDLRTRQLLDAFPIASEYIFQHIYANYNGDKRALEDGLLGYLGLKSVPFPSNEQMVYDSGEDLKNKLKNIITNYRFK</sequence>
<dbReference type="PROSITE" id="PS51257">
    <property type="entry name" value="PROKAR_LIPOPROTEIN"/>
    <property type="match status" value="1"/>
</dbReference>
<evidence type="ECO:0008006" key="3">
    <source>
        <dbReference type="Google" id="ProtNLM"/>
    </source>
</evidence>
<dbReference type="EMBL" id="AQRA01000009">
    <property type="protein sequence ID" value="EZH72100.1"/>
    <property type="molecule type" value="Genomic_DNA"/>
</dbReference>
<evidence type="ECO:0000313" key="2">
    <source>
        <dbReference type="Proteomes" id="UP000023541"/>
    </source>
</evidence>
<dbReference type="STRING" id="1317122.ATO12_24495"/>
<accession>A0A023BPW2</accession>
<gene>
    <name evidence="1" type="ORF">ATO12_24495</name>
</gene>
<organism evidence="1 2">
    <name type="scientific">Aquimarina atlantica</name>
    <dbReference type="NCBI Taxonomy" id="1317122"/>
    <lineage>
        <taxon>Bacteria</taxon>
        <taxon>Pseudomonadati</taxon>
        <taxon>Bacteroidota</taxon>
        <taxon>Flavobacteriia</taxon>
        <taxon>Flavobacteriales</taxon>
        <taxon>Flavobacteriaceae</taxon>
        <taxon>Aquimarina</taxon>
    </lineage>
</organism>
<reference evidence="1 2" key="1">
    <citation type="submission" date="2014-04" db="EMBL/GenBank/DDBJ databases">
        <title>Aquimarina sp. 22II-S11-z7 Genome Sequencing.</title>
        <authorList>
            <person name="Lai Q."/>
        </authorList>
    </citation>
    <scope>NUCLEOTIDE SEQUENCE [LARGE SCALE GENOMIC DNA]</scope>
    <source>
        <strain evidence="1 2">22II-S11-z7</strain>
    </source>
</reference>
<dbReference type="RefSeq" id="WP_034245544.1">
    <property type="nucleotide sequence ID" value="NZ_AQRA01000009.1"/>
</dbReference>
<dbReference type="Proteomes" id="UP000023541">
    <property type="component" value="Unassembled WGS sequence"/>
</dbReference>
<proteinExistence type="predicted"/>